<evidence type="ECO:0000313" key="2">
    <source>
        <dbReference type="EMBL" id="QIL01360.1"/>
    </source>
</evidence>
<evidence type="ECO:0000256" key="1">
    <source>
        <dbReference type="SAM" id="SignalP"/>
    </source>
</evidence>
<organism evidence="2 3">
    <name type="scientific">Sphingomonas sinipercae</name>
    <dbReference type="NCBI Taxonomy" id="2714944"/>
    <lineage>
        <taxon>Bacteria</taxon>
        <taxon>Pseudomonadati</taxon>
        <taxon>Pseudomonadota</taxon>
        <taxon>Alphaproteobacteria</taxon>
        <taxon>Sphingomonadales</taxon>
        <taxon>Sphingomonadaceae</taxon>
        <taxon>Sphingomonas</taxon>
    </lineage>
</organism>
<feature type="chain" id="PRO_5026023060" evidence="1">
    <location>
        <begin position="23"/>
        <end position="76"/>
    </location>
</feature>
<accession>A0A6G7ZKC4</accession>
<sequence length="76" mass="7549">MKTVAAACLFASAALLSAPASAQIEIGIQIAGRVAGSCRALQVANTVVLRCSAPVMRTEAAKLAGQAKVVTVAPAI</sequence>
<feature type="signal peptide" evidence="1">
    <location>
        <begin position="1"/>
        <end position="22"/>
    </location>
</feature>
<keyword evidence="3" id="KW-1185">Reference proteome</keyword>
<dbReference type="EMBL" id="CP049871">
    <property type="protein sequence ID" value="QIL01360.1"/>
    <property type="molecule type" value="Genomic_DNA"/>
</dbReference>
<dbReference type="AlphaFoldDB" id="A0A6G7ZKC4"/>
<protein>
    <submittedName>
        <fullName evidence="2">Uncharacterized protein</fullName>
    </submittedName>
</protein>
<gene>
    <name evidence="2" type="ORF">G7078_00150</name>
</gene>
<reference evidence="2 3" key="1">
    <citation type="submission" date="2020-03" db="EMBL/GenBank/DDBJ databases">
        <title>Sphingomonas sp. nov., isolated from fish.</title>
        <authorList>
            <person name="Hyun D.-W."/>
            <person name="Bae J.-W."/>
        </authorList>
    </citation>
    <scope>NUCLEOTIDE SEQUENCE [LARGE SCALE GENOMIC DNA]</scope>
    <source>
        <strain evidence="2 3">HDW15C</strain>
    </source>
</reference>
<dbReference type="KEGG" id="ssin:G7078_00150"/>
<name>A0A6G7ZKC4_9SPHN</name>
<keyword evidence="1" id="KW-0732">Signal</keyword>
<dbReference type="RefSeq" id="WP_166091778.1">
    <property type="nucleotide sequence ID" value="NZ_CP049871.1"/>
</dbReference>
<proteinExistence type="predicted"/>
<dbReference type="Proteomes" id="UP000502502">
    <property type="component" value="Chromosome"/>
</dbReference>
<evidence type="ECO:0000313" key="3">
    <source>
        <dbReference type="Proteomes" id="UP000502502"/>
    </source>
</evidence>